<dbReference type="SUPFAM" id="SSF53448">
    <property type="entry name" value="Nucleotide-diphospho-sugar transferases"/>
    <property type="match status" value="1"/>
</dbReference>
<sequence length="221" mass="22227">MVPAPLGPGRGADTGSMTLPFDPIVLAGGAASRLGGADKPHLEVGGRTLLQHVLAAFADARTVVLVGPPPPDRPETADGDGPARTREEPPGGGPAAAGAAGLAHPGISAEVVLLLAADLPFLDVDTVRRLVEALAEPGAGWEAAVLVDADGRDQPLVGAYRAAALRAALAALGEPANRPLRRLTGGLRTVRLADPAGAGFDCDTWEALAQARHRARVSGGG</sequence>
<keyword evidence="1" id="KW-0808">Transferase</keyword>
<dbReference type="EMBL" id="BAAALF010000383">
    <property type="protein sequence ID" value="GAA1070242.1"/>
    <property type="molecule type" value="Genomic_DNA"/>
</dbReference>
<keyword evidence="5" id="KW-1185">Reference proteome</keyword>
<evidence type="ECO:0000256" key="1">
    <source>
        <dbReference type="ARBA" id="ARBA00022679"/>
    </source>
</evidence>
<comment type="caution">
    <text evidence="4">The sequence shown here is derived from an EMBL/GenBank/DDBJ whole genome shotgun (WGS) entry which is preliminary data.</text>
</comment>
<feature type="compositionally biased region" description="Basic and acidic residues" evidence="2">
    <location>
        <begin position="72"/>
        <end position="89"/>
    </location>
</feature>
<evidence type="ECO:0000313" key="5">
    <source>
        <dbReference type="Proteomes" id="UP001500037"/>
    </source>
</evidence>
<evidence type="ECO:0000259" key="3">
    <source>
        <dbReference type="Pfam" id="PF12804"/>
    </source>
</evidence>
<evidence type="ECO:0000313" key="4">
    <source>
        <dbReference type="EMBL" id="GAA1070242.1"/>
    </source>
</evidence>
<dbReference type="Proteomes" id="UP001500037">
    <property type="component" value="Unassembled WGS sequence"/>
</dbReference>
<dbReference type="InterPro" id="IPR029044">
    <property type="entry name" value="Nucleotide-diphossugar_trans"/>
</dbReference>
<protein>
    <recommendedName>
        <fullName evidence="3">MobA-like NTP transferase domain-containing protein</fullName>
    </recommendedName>
</protein>
<proteinExistence type="predicted"/>
<dbReference type="InterPro" id="IPR025877">
    <property type="entry name" value="MobA-like_NTP_Trfase"/>
</dbReference>
<name>A0ABN1TAZ5_9ACTN</name>
<dbReference type="Gene3D" id="3.90.550.10">
    <property type="entry name" value="Spore Coat Polysaccharide Biosynthesis Protein SpsA, Chain A"/>
    <property type="match status" value="1"/>
</dbReference>
<accession>A0ABN1TAZ5</accession>
<dbReference type="PANTHER" id="PTHR19136:SF81">
    <property type="entry name" value="MOLYBDENUM COFACTOR GUANYLYLTRANSFERASE"/>
    <property type="match status" value="1"/>
</dbReference>
<evidence type="ECO:0000256" key="2">
    <source>
        <dbReference type="SAM" id="MobiDB-lite"/>
    </source>
</evidence>
<dbReference type="Pfam" id="PF12804">
    <property type="entry name" value="NTP_transf_3"/>
    <property type="match status" value="1"/>
</dbReference>
<feature type="region of interest" description="Disordered" evidence="2">
    <location>
        <begin position="65"/>
        <end position="100"/>
    </location>
</feature>
<reference evidence="4 5" key="1">
    <citation type="journal article" date="2019" name="Int. J. Syst. Evol. Microbiol.">
        <title>The Global Catalogue of Microorganisms (GCM) 10K type strain sequencing project: providing services to taxonomists for standard genome sequencing and annotation.</title>
        <authorList>
            <consortium name="The Broad Institute Genomics Platform"/>
            <consortium name="The Broad Institute Genome Sequencing Center for Infectious Disease"/>
            <person name="Wu L."/>
            <person name="Ma J."/>
        </authorList>
    </citation>
    <scope>NUCLEOTIDE SEQUENCE [LARGE SCALE GENOMIC DNA]</scope>
    <source>
        <strain evidence="4 5">JCM 13004</strain>
    </source>
</reference>
<dbReference type="PANTHER" id="PTHR19136">
    <property type="entry name" value="MOLYBDENUM COFACTOR GUANYLYLTRANSFERASE"/>
    <property type="match status" value="1"/>
</dbReference>
<organism evidence="4 5">
    <name type="scientific">Kitasatospora nipponensis</name>
    <dbReference type="NCBI Taxonomy" id="258049"/>
    <lineage>
        <taxon>Bacteria</taxon>
        <taxon>Bacillati</taxon>
        <taxon>Actinomycetota</taxon>
        <taxon>Actinomycetes</taxon>
        <taxon>Kitasatosporales</taxon>
        <taxon>Streptomycetaceae</taxon>
        <taxon>Kitasatospora</taxon>
    </lineage>
</organism>
<feature type="domain" description="MobA-like NTP transferase" evidence="3">
    <location>
        <begin position="24"/>
        <end position="180"/>
    </location>
</feature>
<gene>
    <name evidence="4" type="ORF">GCM10009665_78160</name>
</gene>